<evidence type="ECO:0000256" key="1">
    <source>
        <dbReference type="ARBA" id="ARBA00001946"/>
    </source>
</evidence>
<evidence type="ECO:0000259" key="3">
    <source>
        <dbReference type="PROSITE" id="PS51462"/>
    </source>
</evidence>
<dbReference type="EMBL" id="BMXI01000003">
    <property type="protein sequence ID" value="GHC45637.1"/>
    <property type="molecule type" value="Genomic_DNA"/>
</dbReference>
<dbReference type="PANTHER" id="PTHR43046:SF16">
    <property type="entry name" value="ADP-RIBOSE PYROPHOSPHATASE YJHB-RELATED"/>
    <property type="match status" value="1"/>
</dbReference>
<dbReference type="PANTHER" id="PTHR43046">
    <property type="entry name" value="GDP-MANNOSE MANNOSYL HYDROLASE"/>
    <property type="match status" value="1"/>
</dbReference>
<dbReference type="Gene3D" id="3.90.79.10">
    <property type="entry name" value="Nucleoside Triphosphate Pyrophosphohydrolase"/>
    <property type="match status" value="1"/>
</dbReference>
<keyword evidence="5" id="KW-1185">Reference proteome</keyword>
<name>A0A918WGK2_9BACT</name>
<organism evidence="4 5">
    <name type="scientific">Roseibacillus persicicus</name>
    <dbReference type="NCBI Taxonomy" id="454148"/>
    <lineage>
        <taxon>Bacteria</taxon>
        <taxon>Pseudomonadati</taxon>
        <taxon>Verrucomicrobiota</taxon>
        <taxon>Verrucomicrobiia</taxon>
        <taxon>Verrucomicrobiales</taxon>
        <taxon>Verrucomicrobiaceae</taxon>
        <taxon>Roseibacillus</taxon>
    </lineage>
</organism>
<reference evidence="4" key="2">
    <citation type="submission" date="2020-09" db="EMBL/GenBank/DDBJ databases">
        <authorList>
            <person name="Sun Q."/>
            <person name="Kim S."/>
        </authorList>
    </citation>
    <scope>NUCLEOTIDE SEQUENCE</scope>
    <source>
        <strain evidence="4">KCTC 12988</strain>
    </source>
</reference>
<proteinExistence type="predicted"/>
<protein>
    <submittedName>
        <fullName evidence="4">ADP-ribose pyrophosphatase</fullName>
    </submittedName>
</protein>
<evidence type="ECO:0000256" key="2">
    <source>
        <dbReference type="ARBA" id="ARBA00022801"/>
    </source>
</evidence>
<dbReference type="Pfam" id="PF00293">
    <property type="entry name" value="NUDIX"/>
    <property type="match status" value="1"/>
</dbReference>
<evidence type="ECO:0000313" key="5">
    <source>
        <dbReference type="Proteomes" id="UP000644507"/>
    </source>
</evidence>
<reference evidence="4" key="1">
    <citation type="journal article" date="2014" name="Int. J. Syst. Evol. Microbiol.">
        <title>Complete genome sequence of Corynebacterium casei LMG S-19264T (=DSM 44701T), isolated from a smear-ripened cheese.</title>
        <authorList>
            <consortium name="US DOE Joint Genome Institute (JGI-PGF)"/>
            <person name="Walter F."/>
            <person name="Albersmeier A."/>
            <person name="Kalinowski J."/>
            <person name="Ruckert C."/>
        </authorList>
    </citation>
    <scope>NUCLEOTIDE SEQUENCE</scope>
    <source>
        <strain evidence="4">KCTC 12988</strain>
    </source>
</reference>
<dbReference type="GO" id="GO:0016787">
    <property type="term" value="F:hydrolase activity"/>
    <property type="evidence" value="ECO:0007669"/>
    <property type="project" value="UniProtKB-KW"/>
</dbReference>
<dbReference type="InterPro" id="IPR000086">
    <property type="entry name" value="NUDIX_hydrolase_dom"/>
</dbReference>
<dbReference type="InterPro" id="IPR059176">
    <property type="entry name" value="UDP-X_N"/>
</dbReference>
<accession>A0A918WGK2</accession>
<dbReference type="AlphaFoldDB" id="A0A918WGK2"/>
<dbReference type="CDD" id="cd04672">
    <property type="entry name" value="NUDIX_CDP-Chase_like"/>
    <property type="match status" value="1"/>
</dbReference>
<feature type="domain" description="Nudix hydrolase" evidence="3">
    <location>
        <begin position="64"/>
        <end position="192"/>
    </location>
</feature>
<dbReference type="PROSITE" id="PS51462">
    <property type="entry name" value="NUDIX"/>
    <property type="match status" value="1"/>
</dbReference>
<sequence>MNSLELARELEALAQSGLHYGKDPYDRERYQRLLELSAELLEQNGTLTRDELHQWRAADFGYATPKVDVRAFCLRDNKVMLVSEKADGGRWTLPGGWADVNQSAAESVVREAKEESGFDVRVKRLLAVWDREKQGNPPPYPYSIYKMFFLCEITGGAATETLETSGVKFFALDELPELSQARVIEKQLRCCFEKVQQGDLSTDFD</sequence>
<dbReference type="Pfam" id="PF12535">
    <property type="entry name" value="Nudix_N"/>
    <property type="match status" value="1"/>
</dbReference>
<dbReference type="Gene3D" id="6.10.250.1120">
    <property type="match status" value="1"/>
</dbReference>
<keyword evidence="2" id="KW-0378">Hydrolase</keyword>
<dbReference type="SUPFAM" id="SSF55811">
    <property type="entry name" value="Nudix"/>
    <property type="match status" value="1"/>
</dbReference>
<comment type="caution">
    <text evidence="4">The sequence shown here is derived from an EMBL/GenBank/DDBJ whole genome shotgun (WGS) entry which is preliminary data.</text>
</comment>
<dbReference type="Proteomes" id="UP000644507">
    <property type="component" value="Unassembled WGS sequence"/>
</dbReference>
<dbReference type="InterPro" id="IPR015797">
    <property type="entry name" value="NUDIX_hydrolase-like_dom_sf"/>
</dbReference>
<dbReference type="RefSeq" id="WP_189567703.1">
    <property type="nucleotide sequence ID" value="NZ_BMXI01000003.1"/>
</dbReference>
<gene>
    <name evidence="4" type="ORF">GCM10007100_08770</name>
</gene>
<comment type="cofactor">
    <cofactor evidence="1">
        <name>Mg(2+)</name>
        <dbReference type="ChEBI" id="CHEBI:18420"/>
    </cofactor>
</comment>
<evidence type="ECO:0000313" key="4">
    <source>
        <dbReference type="EMBL" id="GHC45637.1"/>
    </source>
</evidence>